<proteinExistence type="predicted"/>
<dbReference type="EMBL" id="CADEAL010003902">
    <property type="protein sequence ID" value="CAB1446148.1"/>
    <property type="molecule type" value="Genomic_DNA"/>
</dbReference>
<evidence type="ECO:0000313" key="3">
    <source>
        <dbReference type="Proteomes" id="UP001153269"/>
    </source>
</evidence>
<feature type="compositionally biased region" description="Polar residues" evidence="1">
    <location>
        <begin position="78"/>
        <end position="91"/>
    </location>
</feature>
<dbReference type="Proteomes" id="UP001153269">
    <property type="component" value="Unassembled WGS sequence"/>
</dbReference>
<protein>
    <submittedName>
        <fullName evidence="2">Uncharacterized protein</fullName>
    </submittedName>
</protein>
<keyword evidence="3" id="KW-1185">Reference proteome</keyword>
<feature type="compositionally biased region" description="Low complexity" evidence="1">
    <location>
        <begin position="92"/>
        <end position="107"/>
    </location>
</feature>
<dbReference type="AlphaFoldDB" id="A0A9N7VB01"/>
<feature type="region of interest" description="Disordered" evidence="1">
    <location>
        <begin position="73"/>
        <end position="133"/>
    </location>
</feature>
<evidence type="ECO:0000256" key="1">
    <source>
        <dbReference type="SAM" id="MobiDB-lite"/>
    </source>
</evidence>
<accession>A0A9N7VB01</accession>
<reference evidence="2" key="1">
    <citation type="submission" date="2020-03" db="EMBL/GenBank/DDBJ databases">
        <authorList>
            <person name="Weist P."/>
        </authorList>
    </citation>
    <scope>NUCLEOTIDE SEQUENCE</scope>
</reference>
<evidence type="ECO:0000313" key="2">
    <source>
        <dbReference type="EMBL" id="CAB1446148.1"/>
    </source>
</evidence>
<comment type="caution">
    <text evidence="2">The sequence shown here is derived from an EMBL/GenBank/DDBJ whole genome shotgun (WGS) entry which is preliminary data.</text>
</comment>
<sequence length="133" mass="14413">MSPPFHILSKPILSRYQSRSQMFTTAVASALKEGRRGLLLKAKPWLLLVVCGTEDGEPEFVPLVEGADWEPRTAACHQPSQDKTLVDQQCVSPSLPSSLSPQHLPPSTNGSEPERRSYCQGSQDPVGGDTVGD</sequence>
<name>A0A9N7VB01_PLEPL</name>
<organism evidence="2 3">
    <name type="scientific">Pleuronectes platessa</name>
    <name type="common">European plaice</name>
    <dbReference type="NCBI Taxonomy" id="8262"/>
    <lineage>
        <taxon>Eukaryota</taxon>
        <taxon>Metazoa</taxon>
        <taxon>Chordata</taxon>
        <taxon>Craniata</taxon>
        <taxon>Vertebrata</taxon>
        <taxon>Euteleostomi</taxon>
        <taxon>Actinopterygii</taxon>
        <taxon>Neopterygii</taxon>
        <taxon>Teleostei</taxon>
        <taxon>Neoteleostei</taxon>
        <taxon>Acanthomorphata</taxon>
        <taxon>Carangaria</taxon>
        <taxon>Pleuronectiformes</taxon>
        <taxon>Pleuronectoidei</taxon>
        <taxon>Pleuronectidae</taxon>
        <taxon>Pleuronectes</taxon>
    </lineage>
</organism>
<gene>
    <name evidence="2" type="ORF">PLEPLA_LOCUS33887</name>
</gene>